<keyword evidence="2" id="KW-1185">Reference proteome</keyword>
<comment type="caution">
    <text evidence="1">The sequence shown here is derived from an EMBL/GenBank/DDBJ whole genome shotgun (WGS) entry which is preliminary data.</text>
</comment>
<name>A0ABR3LV72_9TELE</name>
<evidence type="ECO:0000313" key="2">
    <source>
        <dbReference type="Proteomes" id="UP001558613"/>
    </source>
</evidence>
<dbReference type="EMBL" id="JAYMGO010000018">
    <property type="protein sequence ID" value="KAL1256774.1"/>
    <property type="molecule type" value="Genomic_DNA"/>
</dbReference>
<gene>
    <name evidence="1" type="ORF">QQF64_012319</name>
</gene>
<proteinExistence type="predicted"/>
<sequence length="93" mass="10258">MEQTAQHTVEIISHAWHVSFDVMSSDFVIQRCADRLIIFINTTSSERPLPLQCCQWYVGLASAQTSAPLGCVSLVPEKTESMHADRQGPLSGP</sequence>
<evidence type="ECO:0000313" key="1">
    <source>
        <dbReference type="EMBL" id="KAL1256774.1"/>
    </source>
</evidence>
<dbReference type="Proteomes" id="UP001558613">
    <property type="component" value="Unassembled WGS sequence"/>
</dbReference>
<protein>
    <submittedName>
        <fullName evidence="1">Uncharacterized protein</fullName>
    </submittedName>
</protein>
<accession>A0ABR3LV72</accession>
<organism evidence="1 2">
    <name type="scientific">Cirrhinus molitorella</name>
    <name type="common">mud carp</name>
    <dbReference type="NCBI Taxonomy" id="172907"/>
    <lineage>
        <taxon>Eukaryota</taxon>
        <taxon>Metazoa</taxon>
        <taxon>Chordata</taxon>
        <taxon>Craniata</taxon>
        <taxon>Vertebrata</taxon>
        <taxon>Euteleostomi</taxon>
        <taxon>Actinopterygii</taxon>
        <taxon>Neopterygii</taxon>
        <taxon>Teleostei</taxon>
        <taxon>Ostariophysi</taxon>
        <taxon>Cypriniformes</taxon>
        <taxon>Cyprinidae</taxon>
        <taxon>Labeoninae</taxon>
        <taxon>Labeonini</taxon>
        <taxon>Cirrhinus</taxon>
    </lineage>
</organism>
<reference evidence="1 2" key="1">
    <citation type="submission" date="2023-09" db="EMBL/GenBank/DDBJ databases">
        <authorList>
            <person name="Wang M."/>
        </authorList>
    </citation>
    <scope>NUCLEOTIDE SEQUENCE [LARGE SCALE GENOMIC DNA]</scope>
    <source>
        <strain evidence="1">GT-2023</strain>
        <tissue evidence="1">Liver</tissue>
    </source>
</reference>